<evidence type="ECO:0000313" key="2">
    <source>
        <dbReference type="Proteomes" id="UP000298058"/>
    </source>
</evidence>
<dbReference type="Proteomes" id="UP000298058">
    <property type="component" value="Unassembled WGS sequence"/>
</dbReference>
<evidence type="ECO:0000313" key="1">
    <source>
        <dbReference type="EMBL" id="TGN20147.1"/>
    </source>
</evidence>
<keyword evidence="2" id="KW-1185">Reference proteome</keyword>
<dbReference type="AlphaFoldDB" id="A0A4R9M324"/>
<proteinExistence type="predicted"/>
<protein>
    <submittedName>
        <fullName evidence="1">Uncharacterized protein</fullName>
    </submittedName>
</protein>
<dbReference type="RefSeq" id="WP_135759543.1">
    <property type="nucleotide sequence ID" value="NZ_RQHW01000016.1"/>
</dbReference>
<reference evidence="1" key="1">
    <citation type="journal article" date="2019" name="PLoS Negl. Trop. Dis.">
        <title>Revisiting the worldwide diversity of Leptospira species in the environment.</title>
        <authorList>
            <person name="Vincent A.T."/>
            <person name="Schiettekatte O."/>
            <person name="Bourhy P."/>
            <person name="Veyrier F.J."/>
            <person name="Picardeau M."/>
        </authorList>
    </citation>
    <scope>NUCLEOTIDE SEQUENCE [LARGE SCALE GENOMIC DNA]</scope>
    <source>
        <strain evidence="1">201300427</strain>
    </source>
</reference>
<sequence>MRFQKILHTLFLAILAVFINVNIVDDRFVAPLEDLSHQYQSYELEDTTRVFSVHSKKQNKWDVVLHICKTQPCLGITEFFVPDFDSKIFLREILLYFHLINLPPPSLA</sequence>
<comment type="caution">
    <text evidence="1">The sequence shown here is derived from an EMBL/GenBank/DDBJ whole genome shotgun (WGS) entry which is preliminary data.</text>
</comment>
<accession>A0A4R9M324</accession>
<organism evidence="1 2">
    <name type="scientific">Leptospira idonii</name>
    <dbReference type="NCBI Taxonomy" id="1193500"/>
    <lineage>
        <taxon>Bacteria</taxon>
        <taxon>Pseudomonadati</taxon>
        <taxon>Spirochaetota</taxon>
        <taxon>Spirochaetia</taxon>
        <taxon>Leptospirales</taxon>
        <taxon>Leptospiraceae</taxon>
        <taxon>Leptospira</taxon>
    </lineage>
</organism>
<name>A0A4R9M324_9LEPT</name>
<gene>
    <name evidence="1" type="ORF">EHS15_05495</name>
</gene>
<dbReference type="EMBL" id="RQHW01000016">
    <property type="protein sequence ID" value="TGN20147.1"/>
    <property type="molecule type" value="Genomic_DNA"/>
</dbReference>
<dbReference type="OrthoDB" id="341049at2"/>